<keyword evidence="4" id="KW-1185">Reference proteome</keyword>
<dbReference type="PANTHER" id="PTHR43734">
    <property type="entry name" value="PHYTOENE DESATURASE"/>
    <property type="match status" value="1"/>
</dbReference>
<dbReference type="Pfam" id="PF01593">
    <property type="entry name" value="Amino_oxidase"/>
    <property type="match status" value="1"/>
</dbReference>
<organism evidence="3 4">
    <name type="scientific">Phenylobacterium haematophilum</name>
    <dbReference type="NCBI Taxonomy" id="98513"/>
    <lineage>
        <taxon>Bacteria</taxon>
        <taxon>Pseudomonadati</taxon>
        <taxon>Pseudomonadota</taxon>
        <taxon>Alphaproteobacteria</taxon>
        <taxon>Caulobacterales</taxon>
        <taxon>Caulobacteraceae</taxon>
        <taxon>Phenylobacterium</taxon>
    </lineage>
</organism>
<dbReference type="RefSeq" id="WP_183770850.1">
    <property type="nucleotide sequence ID" value="NZ_JACIDK010000002.1"/>
</dbReference>
<dbReference type="Proteomes" id="UP000530564">
    <property type="component" value="Unassembled WGS sequence"/>
</dbReference>
<comment type="similarity">
    <text evidence="1">Belongs to the carotenoid/retinoid oxidoreductase family.</text>
</comment>
<dbReference type="GO" id="GO:0016491">
    <property type="term" value="F:oxidoreductase activity"/>
    <property type="evidence" value="ECO:0007669"/>
    <property type="project" value="InterPro"/>
</dbReference>
<dbReference type="AlphaFoldDB" id="A0A839ZZ21"/>
<dbReference type="Gene3D" id="3.50.50.60">
    <property type="entry name" value="FAD/NAD(P)-binding domain"/>
    <property type="match status" value="1"/>
</dbReference>
<proteinExistence type="inferred from homology"/>
<reference evidence="3 4" key="1">
    <citation type="submission" date="2020-08" db="EMBL/GenBank/DDBJ databases">
        <title>Genomic Encyclopedia of Type Strains, Phase IV (KMG-IV): sequencing the most valuable type-strain genomes for metagenomic binning, comparative biology and taxonomic classification.</title>
        <authorList>
            <person name="Goeker M."/>
        </authorList>
    </citation>
    <scope>NUCLEOTIDE SEQUENCE [LARGE SCALE GENOMIC DNA]</scope>
    <source>
        <strain evidence="3 4">DSM 21793</strain>
    </source>
</reference>
<gene>
    <name evidence="3" type="ORF">GGQ61_001308</name>
</gene>
<dbReference type="EMBL" id="JACIDK010000002">
    <property type="protein sequence ID" value="MBB3890591.1"/>
    <property type="molecule type" value="Genomic_DNA"/>
</dbReference>
<name>A0A839ZZ21_9CAUL</name>
<dbReference type="Gene3D" id="3.90.660.50">
    <property type="match status" value="1"/>
</dbReference>
<sequence length="429" mass="44634">MGKPEIAVIGGGIAGMIAALEVARLGGSPTLYEATPKLGGRAQTRELEGFYLNQGPHALYLAGALCAALADFDVKVSGRGPDLPNGLAVWSGAAHPFPLRRTGRSHDPLDAADSQALAAFFTDMANDAHLGVGVSLREALNGLPARAAMVIAALVRLSTYVDGLDEIDGKAALDQLRLSFAGTIYVDGGWRTLVEGLTLRTSQAGVTIKTGDRVSSLNRADDGSIRVEARSGSVRTFSAAILAVPPHAAQKMLPTSQNLTAAVAATCPVRLMSLDLALSQLPNPEATFALGFDEPTYLSVHSDRAALAPTGGALVHVAHYLRPGEQANPDLFARIEGMADSLQPGWRSAVVHEQRLSGATVAFDFPRFENGGTRAKVTLTDSPGVYLAGDWVGDTGMLADAAAASAYCAARSAYRFCCDGSSTTSESGT</sequence>
<dbReference type="InterPro" id="IPR036188">
    <property type="entry name" value="FAD/NAD-bd_sf"/>
</dbReference>
<dbReference type="InterPro" id="IPR002937">
    <property type="entry name" value="Amino_oxidase"/>
</dbReference>
<feature type="domain" description="Amine oxidase" evidence="2">
    <location>
        <begin position="13"/>
        <end position="258"/>
    </location>
</feature>
<protein>
    <submittedName>
        <fullName evidence="3">Phytoene dehydrogenase-like protein</fullName>
    </submittedName>
</protein>
<dbReference type="SUPFAM" id="SSF51905">
    <property type="entry name" value="FAD/NAD(P)-binding domain"/>
    <property type="match status" value="1"/>
</dbReference>
<dbReference type="PRINTS" id="PR00368">
    <property type="entry name" value="FADPNR"/>
</dbReference>
<evidence type="ECO:0000313" key="3">
    <source>
        <dbReference type="EMBL" id="MBB3890591.1"/>
    </source>
</evidence>
<evidence type="ECO:0000313" key="4">
    <source>
        <dbReference type="Proteomes" id="UP000530564"/>
    </source>
</evidence>
<accession>A0A839ZZ21</accession>
<evidence type="ECO:0000259" key="2">
    <source>
        <dbReference type="Pfam" id="PF01593"/>
    </source>
</evidence>
<dbReference type="PANTHER" id="PTHR43734:SF1">
    <property type="entry name" value="PHYTOENE DESATURASE"/>
    <property type="match status" value="1"/>
</dbReference>
<evidence type="ECO:0000256" key="1">
    <source>
        <dbReference type="ARBA" id="ARBA00006046"/>
    </source>
</evidence>
<comment type="caution">
    <text evidence="3">The sequence shown here is derived from an EMBL/GenBank/DDBJ whole genome shotgun (WGS) entry which is preliminary data.</text>
</comment>